<feature type="domain" description="HTH merR-type" evidence="5">
    <location>
        <begin position="1"/>
        <end position="69"/>
    </location>
</feature>
<comment type="caution">
    <text evidence="6">The sequence shown here is derived from an EMBL/GenBank/DDBJ whole genome shotgun (WGS) entry which is preliminary data.</text>
</comment>
<dbReference type="InterPro" id="IPR015358">
    <property type="entry name" value="Tscrpt_reg_MerR_DNA-bd"/>
</dbReference>
<evidence type="ECO:0000313" key="6">
    <source>
        <dbReference type="EMBL" id="MCZ0867172.1"/>
    </source>
</evidence>
<evidence type="ECO:0000256" key="4">
    <source>
        <dbReference type="SAM" id="Coils"/>
    </source>
</evidence>
<dbReference type="GO" id="GO:0003700">
    <property type="term" value="F:DNA-binding transcription factor activity"/>
    <property type="evidence" value="ECO:0007669"/>
    <property type="project" value="InterPro"/>
</dbReference>
<keyword evidence="3" id="KW-0804">Transcription</keyword>
<dbReference type="PRINTS" id="PR00040">
    <property type="entry name" value="HTHMERR"/>
</dbReference>
<dbReference type="CDD" id="cd04784">
    <property type="entry name" value="HTH_CadR-PbrR"/>
    <property type="match status" value="1"/>
</dbReference>
<keyword evidence="1" id="KW-0805">Transcription regulation</keyword>
<evidence type="ECO:0000256" key="1">
    <source>
        <dbReference type="ARBA" id="ARBA00023015"/>
    </source>
</evidence>
<dbReference type="Proteomes" id="UP001069090">
    <property type="component" value="Unassembled WGS sequence"/>
</dbReference>
<dbReference type="InterPro" id="IPR000551">
    <property type="entry name" value="MerR-type_HTH_dom"/>
</dbReference>
<organism evidence="6 7">
    <name type="scientific">Dasania phycosphaerae</name>
    <dbReference type="NCBI Taxonomy" id="2950436"/>
    <lineage>
        <taxon>Bacteria</taxon>
        <taxon>Pseudomonadati</taxon>
        <taxon>Pseudomonadota</taxon>
        <taxon>Gammaproteobacteria</taxon>
        <taxon>Cellvibrionales</taxon>
        <taxon>Spongiibacteraceae</taxon>
        <taxon>Dasania</taxon>
    </lineage>
</organism>
<evidence type="ECO:0000256" key="3">
    <source>
        <dbReference type="ARBA" id="ARBA00023163"/>
    </source>
</evidence>
<evidence type="ECO:0000313" key="7">
    <source>
        <dbReference type="Proteomes" id="UP001069090"/>
    </source>
</evidence>
<keyword evidence="2" id="KW-0238">DNA-binding</keyword>
<accession>A0A9J6RRU6</accession>
<dbReference type="Pfam" id="PF09278">
    <property type="entry name" value="MerR-DNA-bind"/>
    <property type="match status" value="1"/>
</dbReference>
<dbReference type="GO" id="GO:0045893">
    <property type="term" value="P:positive regulation of DNA-templated transcription"/>
    <property type="evidence" value="ECO:0007669"/>
    <property type="project" value="InterPro"/>
</dbReference>
<sequence>MKIGELAKLTGCSVQTIRYYEKENLLKSKARSEGNFRLYDASAVEQLMFIKHCRSLDLALSEVRQLIELNQSPGTHCDDVNNMIDNHIEQVEQRMTELERLRQHLTSLRDSCSPNRTVEECGILRNLSAKQL</sequence>
<dbReference type="PANTHER" id="PTHR30204:SF92">
    <property type="entry name" value="HTH-TYPE TRANSCRIPTIONAL REGULATOR ZNTR"/>
    <property type="match status" value="1"/>
</dbReference>
<dbReference type="PANTHER" id="PTHR30204">
    <property type="entry name" value="REDOX-CYCLING DRUG-SENSING TRANSCRIPTIONAL ACTIVATOR SOXR"/>
    <property type="match status" value="1"/>
</dbReference>
<name>A0A9J6RRU6_9GAMM</name>
<keyword evidence="4" id="KW-0175">Coiled coil</keyword>
<keyword evidence="7" id="KW-1185">Reference proteome</keyword>
<gene>
    <name evidence="6" type="primary">cadR</name>
    <name evidence="6" type="ORF">O0V09_18395</name>
</gene>
<dbReference type="SUPFAM" id="SSF46955">
    <property type="entry name" value="Putative DNA-binding domain"/>
    <property type="match status" value="1"/>
</dbReference>
<dbReference type="GO" id="GO:0046872">
    <property type="term" value="F:metal ion binding"/>
    <property type="evidence" value="ECO:0007669"/>
    <property type="project" value="InterPro"/>
</dbReference>
<evidence type="ECO:0000256" key="2">
    <source>
        <dbReference type="ARBA" id="ARBA00023125"/>
    </source>
</evidence>
<dbReference type="RefSeq" id="WP_268905416.1">
    <property type="nucleotide sequence ID" value="NZ_JAPTGG010000025.1"/>
</dbReference>
<dbReference type="PROSITE" id="PS00552">
    <property type="entry name" value="HTH_MERR_1"/>
    <property type="match status" value="1"/>
</dbReference>
<dbReference type="InterPro" id="IPR009061">
    <property type="entry name" value="DNA-bd_dom_put_sf"/>
</dbReference>
<dbReference type="InterPro" id="IPR011791">
    <property type="entry name" value="CadR-PbrR"/>
</dbReference>
<reference evidence="6 7" key="1">
    <citation type="submission" date="2022-12" db="EMBL/GenBank/DDBJ databases">
        <title>Dasania phycosphaerae sp. nov., isolated from particulate material of the south coast of Korea.</title>
        <authorList>
            <person name="Jiang Y."/>
        </authorList>
    </citation>
    <scope>NUCLEOTIDE SEQUENCE [LARGE SCALE GENOMIC DNA]</scope>
    <source>
        <strain evidence="6 7">GY-19</strain>
    </source>
</reference>
<dbReference type="AlphaFoldDB" id="A0A9J6RRU6"/>
<feature type="coiled-coil region" evidence="4">
    <location>
        <begin position="81"/>
        <end position="108"/>
    </location>
</feature>
<dbReference type="SMART" id="SM00422">
    <property type="entry name" value="HTH_MERR"/>
    <property type="match status" value="1"/>
</dbReference>
<dbReference type="Pfam" id="PF00376">
    <property type="entry name" value="MerR"/>
    <property type="match status" value="1"/>
</dbReference>
<dbReference type="EMBL" id="JAPTGG010000025">
    <property type="protein sequence ID" value="MCZ0867172.1"/>
    <property type="molecule type" value="Genomic_DNA"/>
</dbReference>
<dbReference type="Gene3D" id="1.10.1660.10">
    <property type="match status" value="1"/>
</dbReference>
<dbReference type="NCBIfam" id="TIGR02047">
    <property type="entry name" value="CadR-PbrR"/>
    <property type="match status" value="1"/>
</dbReference>
<evidence type="ECO:0000259" key="5">
    <source>
        <dbReference type="PROSITE" id="PS50937"/>
    </source>
</evidence>
<dbReference type="PROSITE" id="PS50937">
    <property type="entry name" value="HTH_MERR_2"/>
    <property type="match status" value="1"/>
</dbReference>
<proteinExistence type="predicted"/>
<protein>
    <submittedName>
        <fullName evidence="6">Cd(II)/Pb(II)-responsive transcriptional regulator</fullName>
    </submittedName>
</protein>
<dbReference type="GO" id="GO:0003677">
    <property type="term" value="F:DNA binding"/>
    <property type="evidence" value="ECO:0007669"/>
    <property type="project" value="UniProtKB-KW"/>
</dbReference>
<dbReference type="InterPro" id="IPR047057">
    <property type="entry name" value="MerR_fam"/>
</dbReference>